<protein>
    <submittedName>
        <fullName evidence="2">Uncharacterized protein</fullName>
    </submittedName>
</protein>
<name>A0A8T2PMK4_9TELE</name>
<evidence type="ECO:0000313" key="2">
    <source>
        <dbReference type="EMBL" id="KAG9350957.1"/>
    </source>
</evidence>
<reference evidence="2" key="1">
    <citation type="thesis" date="2021" institute="BYU ScholarsArchive" country="Provo, UT, USA">
        <title>Applications of and Algorithms for Genome Assembly and Genomic Analyses with an Emphasis on Marine Teleosts.</title>
        <authorList>
            <person name="Pickett B.D."/>
        </authorList>
    </citation>
    <scope>NUCLEOTIDE SEQUENCE</scope>
    <source>
        <strain evidence="2">HI-2016</strain>
    </source>
</reference>
<accession>A0A8T2PMK4</accession>
<evidence type="ECO:0000313" key="3">
    <source>
        <dbReference type="Proteomes" id="UP000824540"/>
    </source>
</evidence>
<dbReference type="Proteomes" id="UP000824540">
    <property type="component" value="Unassembled WGS sequence"/>
</dbReference>
<dbReference type="AlphaFoldDB" id="A0A8T2PMK4"/>
<dbReference type="EMBL" id="JAFBMS010000007">
    <property type="protein sequence ID" value="KAG9350957.1"/>
    <property type="molecule type" value="Genomic_DNA"/>
</dbReference>
<sequence length="64" mass="7527">MARLRTTVYSQHSAGKSTSQLHLDERPNNRMTLRFFKMKLCFQSLLLALENMRTRSEPVKVKET</sequence>
<comment type="caution">
    <text evidence="2">The sequence shown here is derived from an EMBL/GenBank/DDBJ whole genome shotgun (WGS) entry which is preliminary data.</text>
</comment>
<organism evidence="2 3">
    <name type="scientific">Albula glossodonta</name>
    <name type="common">roundjaw bonefish</name>
    <dbReference type="NCBI Taxonomy" id="121402"/>
    <lineage>
        <taxon>Eukaryota</taxon>
        <taxon>Metazoa</taxon>
        <taxon>Chordata</taxon>
        <taxon>Craniata</taxon>
        <taxon>Vertebrata</taxon>
        <taxon>Euteleostomi</taxon>
        <taxon>Actinopterygii</taxon>
        <taxon>Neopterygii</taxon>
        <taxon>Teleostei</taxon>
        <taxon>Albuliformes</taxon>
        <taxon>Albulidae</taxon>
        <taxon>Albula</taxon>
    </lineage>
</organism>
<evidence type="ECO:0000256" key="1">
    <source>
        <dbReference type="SAM" id="MobiDB-lite"/>
    </source>
</evidence>
<gene>
    <name evidence="2" type="ORF">JZ751_024846</name>
</gene>
<feature type="compositionally biased region" description="Polar residues" evidence="1">
    <location>
        <begin position="7"/>
        <end position="21"/>
    </location>
</feature>
<feature type="region of interest" description="Disordered" evidence="1">
    <location>
        <begin position="1"/>
        <end position="25"/>
    </location>
</feature>
<keyword evidence="3" id="KW-1185">Reference proteome</keyword>
<proteinExistence type="predicted"/>